<accession>U5J9D5</accession>
<name>U5J9D5_9CAUD</name>
<dbReference type="RefSeq" id="YP_008873461.1">
    <property type="nucleotide sequence ID" value="NC_023007.1"/>
</dbReference>
<proteinExistence type="predicted"/>
<sequence length="165" mass="19115">MVFDTLTIYEKELILVGLENMTLTNQNALVNAIASKLNCAVWQVSPTQILKYHKDIKFRILDESCDLGIKNGFTSTNGHHYRLNDADQINFLGMAERLSRKPDITTVQWRVEDLENYLEHTRAEWLAVQDEAFDHKFSQLMKYNEKTNIVKNATDHATIVAVKWE</sequence>
<feature type="domain" description="DUF4376" evidence="1">
    <location>
        <begin position="54"/>
        <end position="157"/>
    </location>
</feature>
<dbReference type="OrthoDB" id="17977at10239"/>
<protein>
    <recommendedName>
        <fullName evidence="1">DUF4376 domain-containing protein</fullName>
    </recommendedName>
</protein>
<dbReference type="Pfam" id="PF14301">
    <property type="entry name" value="DUF4376"/>
    <property type="match status" value="1"/>
</dbReference>
<dbReference type="KEGG" id="vg:17825349"/>
<evidence type="ECO:0000313" key="3">
    <source>
        <dbReference type="Proteomes" id="UP000017661"/>
    </source>
</evidence>
<organism evidence="2 3">
    <name type="scientific">Bacillus phage vB_BanS-Tsamsa</name>
    <dbReference type="NCBI Taxonomy" id="1308863"/>
    <lineage>
        <taxon>Viruses</taxon>
        <taxon>Duplodnaviria</taxon>
        <taxon>Heunggongvirae</taxon>
        <taxon>Uroviricota</taxon>
        <taxon>Caudoviricetes</taxon>
        <taxon>Joanripponvirinae</taxon>
        <taxon>Tsamsavirus</taxon>
        <taxon>Tsamsavirus tsamsa</taxon>
    </lineage>
</organism>
<dbReference type="EMBL" id="KC481682">
    <property type="protein sequence ID" value="AGI11817.1"/>
    <property type="molecule type" value="Genomic_DNA"/>
</dbReference>
<dbReference type="GeneID" id="17825349"/>
<evidence type="ECO:0000259" key="1">
    <source>
        <dbReference type="Pfam" id="PF14301"/>
    </source>
</evidence>
<keyword evidence="3" id="KW-1185">Reference proteome</keyword>
<reference evidence="2 3" key="1">
    <citation type="journal article" date="2014" name="PLoS ONE">
        <title>Novel Giant Siphovirus from Bacillus anthracis Features Unusual Genome Characteristics.</title>
        <authorList>
            <person name="Ganz H.H."/>
            <person name="Law C."/>
            <person name="Schmuki M."/>
            <person name="Eichenseher F."/>
            <person name="Calendar R."/>
            <person name="Loessner M.J."/>
            <person name="Getz W.M."/>
            <person name="Korlach J."/>
            <person name="Beyer W."/>
            <person name="Klumpp J."/>
        </authorList>
    </citation>
    <scope>NUCLEOTIDE SEQUENCE [LARGE SCALE GENOMIC DNA]</scope>
</reference>
<dbReference type="Proteomes" id="UP000017661">
    <property type="component" value="Segment"/>
</dbReference>
<dbReference type="InterPro" id="IPR025484">
    <property type="entry name" value="DUF4376"/>
</dbReference>
<evidence type="ECO:0000313" key="2">
    <source>
        <dbReference type="EMBL" id="AGI11817.1"/>
    </source>
</evidence>